<protein>
    <submittedName>
        <fullName evidence="1">Uncharacterized protein</fullName>
    </submittedName>
</protein>
<dbReference type="Proteomes" id="UP001597055">
    <property type="component" value="Unassembled WGS sequence"/>
</dbReference>
<evidence type="ECO:0000313" key="2">
    <source>
        <dbReference type="Proteomes" id="UP001597055"/>
    </source>
</evidence>
<keyword evidence="2" id="KW-1185">Reference proteome</keyword>
<sequence>MLASSPIARRDRQPDLQWVGDGAWVANDPDADVNDPRRVIAYLECKDSRVYVLWVNGATGVCEFESLREALAAIAERLVPQNA</sequence>
<dbReference type="EMBL" id="JBHTII010000001">
    <property type="protein sequence ID" value="MFD0788973.1"/>
    <property type="molecule type" value="Genomic_DNA"/>
</dbReference>
<evidence type="ECO:0000313" key="1">
    <source>
        <dbReference type="EMBL" id="MFD0788973.1"/>
    </source>
</evidence>
<proteinExistence type="predicted"/>
<gene>
    <name evidence="1" type="ORF">ACFQ0P_01080</name>
</gene>
<comment type="caution">
    <text evidence="1">The sequence shown here is derived from an EMBL/GenBank/DDBJ whole genome shotgun (WGS) entry which is preliminary data.</text>
</comment>
<name>A0ABW3ADA1_9MICO</name>
<accession>A0ABW3ADA1</accession>
<organism evidence="1 2">
    <name type="scientific">Microbacterium insulae</name>
    <dbReference type="NCBI Taxonomy" id="483014"/>
    <lineage>
        <taxon>Bacteria</taxon>
        <taxon>Bacillati</taxon>
        <taxon>Actinomycetota</taxon>
        <taxon>Actinomycetes</taxon>
        <taxon>Micrococcales</taxon>
        <taxon>Microbacteriaceae</taxon>
        <taxon>Microbacterium</taxon>
    </lineage>
</organism>
<dbReference type="RefSeq" id="WP_204979892.1">
    <property type="nucleotide sequence ID" value="NZ_JBHTII010000001.1"/>
</dbReference>
<reference evidence="2" key="1">
    <citation type="journal article" date="2019" name="Int. J. Syst. Evol. Microbiol.">
        <title>The Global Catalogue of Microorganisms (GCM) 10K type strain sequencing project: providing services to taxonomists for standard genome sequencing and annotation.</title>
        <authorList>
            <consortium name="The Broad Institute Genomics Platform"/>
            <consortium name="The Broad Institute Genome Sequencing Center for Infectious Disease"/>
            <person name="Wu L."/>
            <person name="Ma J."/>
        </authorList>
    </citation>
    <scope>NUCLEOTIDE SEQUENCE [LARGE SCALE GENOMIC DNA]</scope>
    <source>
        <strain evidence="2">CCUG 54523</strain>
    </source>
</reference>